<keyword evidence="2" id="KW-1185">Reference proteome</keyword>
<accession>Q2LPN6</accession>
<reference evidence="1 2" key="1">
    <citation type="journal article" date="2007" name="Proc. Natl. Acad. Sci. U.S.A.">
        <title>The genome of Syntrophus aciditrophicus: life at the thermodynamic limit of microbial growth.</title>
        <authorList>
            <person name="McInerney M.J."/>
            <person name="Rohlin L."/>
            <person name="Mouttaki H."/>
            <person name="Kim U."/>
            <person name="Krupp R.S."/>
            <person name="Rios-Hernandez L."/>
            <person name="Sieber J."/>
            <person name="Struchtemeyer C.G."/>
            <person name="Bhattacharyya A."/>
            <person name="Campbell J.W."/>
            <person name="Gunsalus R.P."/>
        </authorList>
    </citation>
    <scope>NUCLEOTIDE SEQUENCE [LARGE SCALE GENOMIC DNA]</scope>
    <source>
        <strain evidence="1 2">SB</strain>
    </source>
</reference>
<proteinExistence type="predicted"/>
<name>Q2LPN6_SYNAS</name>
<gene>
    <name evidence="1" type="ORF">SYN_01161</name>
</gene>
<evidence type="ECO:0000313" key="2">
    <source>
        <dbReference type="Proteomes" id="UP000001933"/>
    </source>
</evidence>
<evidence type="ECO:0000313" key="1">
    <source>
        <dbReference type="EMBL" id="ABC76245.1"/>
    </source>
</evidence>
<organism evidence="1 2">
    <name type="scientific">Syntrophus aciditrophicus (strain SB)</name>
    <dbReference type="NCBI Taxonomy" id="56780"/>
    <lineage>
        <taxon>Bacteria</taxon>
        <taxon>Pseudomonadati</taxon>
        <taxon>Thermodesulfobacteriota</taxon>
        <taxon>Syntrophia</taxon>
        <taxon>Syntrophales</taxon>
        <taxon>Syntrophaceae</taxon>
        <taxon>Syntrophus</taxon>
    </lineage>
</organism>
<dbReference type="KEGG" id="sat:SYN_01161"/>
<dbReference type="HOGENOM" id="CLU_2071968_0_0_7"/>
<dbReference type="OrthoDB" id="9989679at2"/>
<dbReference type="EMBL" id="CP000252">
    <property type="protein sequence ID" value="ABC76245.1"/>
    <property type="molecule type" value="Genomic_DNA"/>
</dbReference>
<sequence>MAMLQMNEAEAAETREMLKAVIKPLERQIAAVDLGRRDFRQFLKHRRALVDDWLKQLEKSTNLEMTDEDAKEGVAMLKDAIVPLERSIAATDLGHRDYREFLKKRRSLVDVLLKRLEK</sequence>
<dbReference type="RefSeq" id="WP_011416279.1">
    <property type="nucleotide sequence ID" value="NC_007759.1"/>
</dbReference>
<protein>
    <submittedName>
        <fullName evidence="1">Hypothetical cytosolic protein</fullName>
    </submittedName>
</protein>
<dbReference type="InParanoid" id="Q2LPN6"/>
<dbReference type="AlphaFoldDB" id="Q2LPN6"/>
<dbReference type="Proteomes" id="UP000001933">
    <property type="component" value="Chromosome"/>
</dbReference>